<dbReference type="HOGENOM" id="CLU_1890926_0_0_1"/>
<keyword evidence="4" id="KW-0378">Hydrolase</keyword>
<evidence type="ECO:0000313" key="6">
    <source>
        <dbReference type="EMBL" id="EFX71747.1"/>
    </source>
</evidence>
<comment type="similarity">
    <text evidence="2">Belongs to the REXO1/REXO3 family.</text>
</comment>
<evidence type="ECO:0000256" key="2">
    <source>
        <dbReference type="ARBA" id="ARBA00006357"/>
    </source>
</evidence>
<accession>E9H976</accession>
<dbReference type="OrthoDB" id="206335at2759"/>
<keyword evidence="3" id="KW-0540">Nuclease</keyword>
<dbReference type="PhylomeDB" id="E9H976"/>
<dbReference type="PANTHER" id="PTHR12801:SF115">
    <property type="entry name" value="FI18136P1-RELATED"/>
    <property type="match status" value="1"/>
</dbReference>
<sequence>VRTMARRTLLDGIYPIYALHCDYCLTTSGPAIMRVVVISSDCEKIYETFVRQDNLIMQFGTRFVRISLSDLLLTWRQPSDVQHKLSELICDKTILIGHVVQYALLALRMTHDTVVDTSVVFRSCQPAIATRKSLR</sequence>
<evidence type="ECO:0008006" key="8">
    <source>
        <dbReference type="Google" id="ProtNLM"/>
    </source>
</evidence>
<dbReference type="EMBL" id="GL732607">
    <property type="protein sequence ID" value="EFX71747.1"/>
    <property type="molecule type" value="Genomic_DNA"/>
</dbReference>
<feature type="non-terminal residue" evidence="6">
    <location>
        <position position="1"/>
    </location>
</feature>
<dbReference type="SUPFAM" id="SSF53098">
    <property type="entry name" value="Ribonuclease H-like"/>
    <property type="match status" value="1"/>
</dbReference>
<dbReference type="KEGG" id="dpx:DAPPUDRAFT_59833"/>
<organism evidence="6 7">
    <name type="scientific">Daphnia pulex</name>
    <name type="common">Water flea</name>
    <dbReference type="NCBI Taxonomy" id="6669"/>
    <lineage>
        <taxon>Eukaryota</taxon>
        <taxon>Metazoa</taxon>
        <taxon>Ecdysozoa</taxon>
        <taxon>Arthropoda</taxon>
        <taxon>Crustacea</taxon>
        <taxon>Branchiopoda</taxon>
        <taxon>Diplostraca</taxon>
        <taxon>Cladocera</taxon>
        <taxon>Anomopoda</taxon>
        <taxon>Daphniidae</taxon>
        <taxon>Daphnia</taxon>
    </lineage>
</organism>
<dbReference type="Proteomes" id="UP000000305">
    <property type="component" value="Unassembled WGS sequence"/>
</dbReference>
<dbReference type="AlphaFoldDB" id="E9H976"/>
<dbReference type="GO" id="GO:0031125">
    <property type="term" value="P:rRNA 3'-end processing"/>
    <property type="evidence" value="ECO:0000318"/>
    <property type="project" value="GO_Central"/>
</dbReference>
<dbReference type="InterPro" id="IPR012337">
    <property type="entry name" value="RNaseH-like_sf"/>
</dbReference>
<dbReference type="eggNOG" id="KOG2248">
    <property type="taxonomic scope" value="Eukaryota"/>
</dbReference>
<dbReference type="GO" id="GO:0005634">
    <property type="term" value="C:nucleus"/>
    <property type="evidence" value="ECO:0000318"/>
    <property type="project" value="GO_Central"/>
</dbReference>
<reference evidence="6 7" key="1">
    <citation type="journal article" date="2011" name="Science">
        <title>The ecoresponsive genome of Daphnia pulex.</title>
        <authorList>
            <person name="Colbourne J.K."/>
            <person name="Pfrender M.E."/>
            <person name="Gilbert D."/>
            <person name="Thomas W.K."/>
            <person name="Tucker A."/>
            <person name="Oakley T.H."/>
            <person name="Tokishita S."/>
            <person name="Aerts A."/>
            <person name="Arnold G.J."/>
            <person name="Basu M.K."/>
            <person name="Bauer D.J."/>
            <person name="Caceres C.E."/>
            <person name="Carmel L."/>
            <person name="Casola C."/>
            <person name="Choi J.H."/>
            <person name="Detter J.C."/>
            <person name="Dong Q."/>
            <person name="Dusheyko S."/>
            <person name="Eads B.D."/>
            <person name="Frohlich T."/>
            <person name="Geiler-Samerotte K.A."/>
            <person name="Gerlach D."/>
            <person name="Hatcher P."/>
            <person name="Jogdeo S."/>
            <person name="Krijgsveld J."/>
            <person name="Kriventseva E.V."/>
            <person name="Kultz D."/>
            <person name="Laforsch C."/>
            <person name="Lindquist E."/>
            <person name="Lopez J."/>
            <person name="Manak J.R."/>
            <person name="Muller J."/>
            <person name="Pangilinan J."/>
            <person name="Patwardhan R.P."/>
            <person name="Pitluck S."/>
            <person name="Pritham E.J."/>
            <person name="Rechtsteiner A."/>
            <person name="Rho M."/>
            <person name="Rogozin I.B."/>
            <person name="Sakarya O."/>
            <person name="Salamov A."/>
            <person name="Schaack S."/>
            <person name="Shapiro H."/>
            <person name="Shiga Y."/>
            <person name="Skalitzky C."/>
            <person name="Smith Z."/>
            <person name="Souvorov A."/>
            <person name="Sung W."/>
            <person name="Tang Z."/>
            <person name="Tsuchiya D."/>
            <person name="Tu H."/>
            <person name="Vos H."/>
            <person name="Wang M."/>
            <person name="Wolf Y.I."/>
            <person name="Yamagata H."/>
            <person name="Yamada T."/>
            <person name="Ye Y."/>
            <person name="Shaw J.R."/>
            <person name="Andrews J."/>
            <person name="Crease T.J."/>
            <person name="Tang H."/>
            <person name="Lucas S.M."/>
            <person name="Robertson H.M."/>
            <person name="Bork P."/>
            <person name="Koonin E.V."/>
            <person name="Zdobnov E.M."/>
            <person name="Grigoriev I.V."/>
            <person name="Lynch M."/>
            <person name="Boore J.L."/>
        </authorList>
    </citation>
    <scope>NUCLEOTIDE SEQUENCE [LARGE SCALE GENOMIC DNA]</scope>
</reference>
<protein>
    <recommendedName>
        <fullName evidence="8">Exonuclease domain-containing protein</fullName>
    </recommendedName>
</protein>
<dbReference type="InterPro" id="IPR036397">
    <property type="entry name" value="RNaseH_sf"/>
</dbReference>
<proteinExistence type="inferred from homology"/>
<evidence type="ECO:0000256" key="3">
    <source>
        <dbReference type="ARBA" id="ARBA00022722"/>
    </source>
</evidence>
<keyword evidence="5" id="KW-0539">Nucleus</keyword>
<dbReference type="PANTHER" id="PTHR12801">
    <property type="entry name" value="RNA EXONUCLEASE REXO1 / RECO3 FAMILY MEMBER-RELATED"/>
    <property type="match status" value="1"/>
</dbReference>
<name>E9H976_DAPPU</name>
<evidence type="ECO:0000256" key="1">
    <source>
        <dbReference type="ARBA" id="ARBA00004123"/>
    </source>
</evidence>
<keyword evidence="7" id="KW-1185">Reference proteome</keyword>
<evidence type="ECO:0000256" key="5">
    <source>
        <dbReference type="ARBA" id="ARBA00023242"/>
    </source>
</evidence>
<dbReference type="STRING" id="6669.E9H976"/>
<dbReference type="Gene3D" id="3.30.420.10">
    <property type="entry name" value="Ribonuclease H-like superfamily/Ribonuclease H"/>
    <property type="match status" value="1"/>
</dbReference>
<comment type="subcellular location">
    <subcellularLocation>
        <location evidence="1">Nucleus</location>
    </subcellularLocation>
</comment>
<dbReference type="FunFam" id="3.30.420.10:FF:000385">
    <property type="match status" value="1"/>
</dbReference>
<evidence type="ECO:0000313" key="7">
    <source>
        <dbReference type="Proteomes" id="UP000000305"/>
    </source>
</evidence>
<dbReference type="InParanoid" id="E9H976"/>
<dbReference type="GO" id="GO:0004527">
    <property type="term" value="F:exonuclease activity"/>
    <property type="evidence" value="ECO:0000318"/>
    <property type="project" value="GO_Central"/>
</dbReference>
<evidence type="ECO:0000256" key="4">
    <source>
        <dbReference type="ARBA" id="ARBA00022801"/>
    </source>
</evidence>
<dbReference type="GO" id="GO:0003676">
    <property type="term" value="F:nucleic acid binding"/>
    <property type="evidence" value="ECO:0007669"/>
    <property type="project" value="InterPro"/>
</dbReference>
<dbReference type="InterPro" id="IPR047021">
    <property type="entry name" value="REXO1/3/4-like"/>
</dbReference>
<gene>
    <name evidence="6" type="ORF">DAPPUDRAFT_59833</name>
</gene>